<evidence type="ECO:0000256" key="1">
    <source>
        <dbReference type="SAM" id="MobiDB-lite"/>
    </source>
</evidence>
<proteinExistence type="predicted"/>
<organism evidence="2 3">
    <name type="scientific">Pararge aegeria aegeria</name>
    <dbReference type="NCBI Taxonomy" id="348720"/>
    <lineage>
        <taxon>Eukaryota</taxon>
        <taxon>Metazoa</taxon>
        <taxon>Ecdysozoa</taxon>
        <taxon>Arthropoda</taxon>
        <taxon>Hexapoda</taxon>
        <taxon>Insecta</taxon>
        <taxon>Pterygota</taxon>
        <taxon>Neoptera</taxon>
        <taxon>Endopterygota</taxon>
        <taxon>Lepidoptera</taxon>
        <taxon>Glossata</taxon>
        <taxon>Ditrysia</taxon>
        <taxon>Papilionoidea</taxon>
        <taxon>Nymphalidae</taxon>
        <taxon>Satyrinae</taxon>
        <taxon>Satyrini</taxon>
        <taxon>Parargina</taxon>
        <taxon>Pararge</taxon>
    </lineage>
</organism>
<comment type="caution">
    <text evidence="2">The sequence shown here is derived from an EMBL/GenBank/DDBJ whole genome shotgun (WGS) entry which is preliminary data.</text>
</comment>
<protein>
    <submittedName>
        <fullName evidence="2">Jg11620 protein</fullName>
    </submittedName>
</protein>
<dbReference type="AlphaFoldDB" id="A0A8S4S4V1"/>
<name>A0A8S4S4V1_9NEOP</name>
<evidence type="ECO:0000313" key="3">
    <source>
        <dbReference type="Proteomes" id="UP000838756"/>
    </source>
</evidence>
<dbReference type="OrthoDB" id="407509at2759"/>
<sequence>MLRNEEIRRGTRVTVIAQRVAKLKWKWAGHIAQKTDGRFGFQNFDLAQVNAALVGPKRGGQTSRWEQGNKRPRTMDLGTPYKRPMPSCGLQSVEVMLMN</sequence>
<accession>A0A8S4S4V1</accession>
<keyword evidence="3" id="KW-1185">Reference proteome</keyword>
<dbReference type="Proteomes" id="UP000838756">
    <property type="component" value="Unassembled WGS sequence"/>
</dbReference>
<feature type="region of interest" description="Disordered" evidence="1">
    <location>
        <begin position="56"/>
        <end position="83"/>
    </location>
</feature>
<evidence type="ECO:0000313" key="2">
    <source>
        <dbReference type="EMBL" id="CAH2244441.1"/>
    </source>
</evidence>
<reference evidence="2" key="1">
    <citation type="submission" date="2022-03" db="EMBL/GenBank/DDBJ databases">
        <authorList>
            <person name="Lindestad O."/>
        </authorList>
    </citation>
    <scope>NUCLEOTIDE SEQUENCE</scope>
</reference>
<gene>
    <name evidence="2" type="primary">jg11620</name>
    <name evidence="2" type="ORF">PAEG_LOCUS20387</name>
</gene>
<dbReference type="EMBL" id="CAKXAJ010025825">
    <property type="protein sequence ID" value="CAH2244441.1"/>
    <property type="molecule type" value="Genomic_DNA"/>
</dbReference>